<name>A0A0K1EK76_CHOCO</name>
<dbReference type="OrthoDB" id="5491903at2"/>
<sequence>MPTVAVPRGCRLRGPTLQAQIPGSTGFLGERSALGALLVAEASEDASQLLRVAAVHLGPKGESLDQHPLPWLDPGAPPRFARRVDGSWVATFVESRGQGTTRLGLWRDGEVELVGEGDRFEATDLACSAGTCALLTPRPGRVAMPGAEVWLGAEGDPLRAWKRVALELPGVSAITPVALAGVEPPLPGGTAPATSLVVLLAQGQLVFFRVDGAQGAREVGRSPAPHGVLDALGLPAPTAMVHGAPVDDEDCARAPGGPQGDPLDDESPGDDARDEDREGTRAAGGPAPGVGVGRAQLRFIQGDHVVDVETPAPPLRGALRRLGRGALATWIAPLGCRATRRVVYAVRLDEGGTPADAVIPVADAERYAIASSGNDVDLWLQREGVVTWARLTCGVP</sequence>
<dbReference type="EMBL" id="CP012159">
    <property type="protein sequence ID" value="AKT41062.1"/>
    <property type="molecule type" value="Genomic_DNA"/>
</dbReference>
<evidence type="ECO:0000313" key="3">
    <source>
        <dbReference type="Proteomes" id="UP000067626"/>
    </source>
</evidence>
<dbReference type="RefSeq" id="WP_050432893.1">
    <property type="nucleotide sequence ID" value="NZ_CP012159.1"/>
</dbReference>
<evidence type="ECO:0000313" key="2">
    <source>
        <dbReference type="EMBL" id="AKT41062.1"/>
    </source>
</evidence>
<dbReference type="KEGG" id="ccro:CMC5_052210"/>
<evidence type="ECO:0000256" key="1">
    <source>
        <dbReference type="SAM" id="MobiDB-lite"/>
    </source>
</evidence>
<proteinExistence type="predicted"/>
<dbReference type="STRING" id="52.CMC5_052210"/>
<organism evidence="2 3">
    <name type="scientific">Chondromyces crocatus</name>
    <dbReference type="NCBI Taxonomy" id="52"/>
    <lineage>
        <taxon>Bacteria</taxon>
        <taxon>Pseudomonadati</taxon>
        <taxon>Myxococcota</taxon>
        <taxon>Polyangia</taxon>
        <taxon>Polyangiales</taxon>
        <taxon>Polyangiaceae</taxon>
        <taxon>Chondromyces</taxon>
    </lineage>
</organism>
<keyword evidence="3" id="KW-1185">Reference proteome</keyword>
<gene>
    <name evidence="2" type="ORF">CMC5_052210</name>
</gene>
<feature type="compositionally biased region" description="Basic and acidic residues" evidence="1">
    <location>
        <begin position="270"/>
        <end position="280"/>
    </location>
</feature>
<dbReference type="Proteomes" id="UP000067626">
    <property type="component" value="Chromosome"/>
</dbReference>
<reference evidence="2 3" key="1">
    <citation type="submission" date="2015-07" db="EMBL/GenBank/DDBJ databases">
        <title>Genome analysis of myxobacterium Chondromyces crocatus Cm c5 reveals a high potential for natural compound synthesis and the genetic basis for the loss of fruiting body formation.</title>
        <authorList>
            <person name="Zaburannyi N."/>
            <person name="Bunk B."/>
            <person name="Maier J."/>
            <person name="Overmann J."/>
            <person name="Mueller R."/>
        </authorList>
    </citation>
    <scope>NUCLEOTIDE SEQUENCE [LARGE SCALE GENOMIC DNA]</scope>
    <source>
        <strain evidence="2 3">Cm c5</strain>
    </source>
</reference>
<dbReference type="AlphaFoldDB" id="A0A0K1EK76"/>
<feature type="region of interest" description="Disordered" evidence="1">
    <location>
        <begin position="239"/>
        <end position="291"/>
    </location>
</feature>
<accession>A0A0K1EK76</accession>
<protein>
    <submittedName>
        <fullName evidence="2">Uncharacterized protein</fullName>
    </submittedName>
</protein>